<dbReference type="SUPFAM" id="SSF51215">
    <property type="entry name" value="Regulatory protein AraC"/>
    <property type="match status" value="1"/>
</dbReference>
<dbReference type="InterPro" id="IPR018060">
    <property type="entry name" value="HTH_AraC"/>
</dbReference>
<sequence length="300" mass="34089">MQNRPSDYKVVSQPYVLPSDFPVDWMNNYVQGDDEITYLHFHNCIEIGYCFEGSGVFFIEDKVLPYAQGDVSIIFPNQLHLAQSLKGNVSKWHFCFVDPEALFSADAVSSGFWDRAGKQRHPGFCNIVTSDKHAEVVWLTDNAMKELERCQPGYESAAKGYIWTLLTLIGRQTMLQDEGISEAAASRADRHDMHKISKALEYISQHYMESVQVQRLAGACCLSVTHFRRIFRKCMGMAPLDYIHNVRIQVAAALLCHSDSSVLAISEEVGYATLSSFNRQFKRVMGEAPTRWRARKKFPA</sequence>
<dbReference type="InterPro" id="IPR009057">
    <property type="entry name" value="Homeodomain-like_sf"/>
</dbReference>
<dbReference type="PANTHER" id="PTHR43280:SF28">
    <property type="entry name" value="HTH-TYPE TRANSCRIPTIONAL ACTIVATOR RHAS"/>
    <property type="match status" value="1"/>
</dbReference>
<dbReference type="InterPro" id="IPR003313">
    <property type="entry name" value="AraC-bd"/>
</dbReference>
<dbReference type="SUPFAM" id="SSF46689">
    <property type="entry name" value="Homeodomain-like"/>
    <property type="match status" value="2"/>
</dbReference>
<evidence type="ECO:0000313" key="6">
    <source>
        <dbReference type="Proteomes" id="UP001343257"/>
    </source>
</evidence>
<reference evidence="5 6" key="1">
    <citation type="submission" date="2023-03" db="EMBL/GenBank/DDBJ databases">
        <title>Bacillus Genome Sequencing.</title>
        <authorList>
            <person name="Dunlap C."/>
        </authorList>
    </citation>
    <scope>NUCLEOTIDE SEQUENCE [LARGE SCALE GENOMIC DNA]</scope>
    <source>
        <strain evidence="5 6">NRS-52</strain>
    </source>
</reference>
<evidence type="ECO:0000259" key="4">
    <source>
        <dbReference type="PROSITE" id="PS01124"/>
    </source>
</evidence>
<keyword evidence="6" id="KW-1185">Reference proteome</keyword>
<protein>
    <submittedName>
        <fullName evidence="5">AraC family transcriptional regulator</fullName>
    </submittedName>
</protein>
<organism evidence="5 6">
    <name type="scientific">Paenibacillus chibensis</name>
    <dbReference type="NCBI Taxonomy" id="59846"/>
    <lineage>
        <taxon>Bacteria</taxon>
        <taxon>Bacillati</taxon>
        <taxon>Bacillota</taxon>
        <taxon>Bacilli</taxon>
        <taxon>Bacillales</taxon>
        <taxon>Paenibacillaceae</taxon>
        <taxon>Paenibacillus</taxon>
    </lineage>
</organism>
<dbReference type="PROSITE" id="PS00041">
    <property type="entry name" value="HTH_ARAC_FAMILY_1"/>
    <property type="match status" value="1"/>
</dbReference>
<dbReference type="Proteomes" id="UP001343257">
    <property type="component" value="Unassembled WGS sequence"/>
</dbReference>
<keyword evidence="2" id="KW-0238">DNA-binding</keyword>
<name>A0ABU6Q1H1_9BACL</name>
<comment type="caution">
    <text evidence="5">The sequence shown here is derived from an EMBL/GenBank/DDBJ whole genome shotgun (WGS) entry which is preliminary data.</text>
</comment>
<dbReference type="Gene3D" id="1.10.10.60">
    <property type="entry name" value="Homeodomain-like"/>
    <property type="match status" value="2"/>
</dbReference>
<gene>
    <name evidence="5" type="ORF">P9847_24350</name>
</gene>
<dbReference type="Pfam" id="PF12833">
    <property type="entry name" value="HTH_18"/>
    <property type="match status" value="1"/>
</dbReference>
<keyword evidence="3" id="KW-0804">Transcription</keyword>
<dbReference type="EMBL" id="JARTLD010000066">
    <property type="protein sequence ID" value="MED5020404.1"/>
    <property type="molecule type" value="Genomic_DNA"/>
</dbReference>
<accession>A0ABU6Q1H1</accession>
<keyword evidence="1" id="KW-0805">Transcription regulation</keyword>
<dbReference type="InterPro" id="IPR014710">
    <property type="entry name" value="RmlC-like_jellyroll"/>
</dbReference>
<dbReference type="Pfam" id="PF02311">
    <property type="entry name" value="AraC_binding"/>
    <property type="match status" value="1"/>
</dbReference>
<dbReference type="SMART" id="SM00342">
    <property type="entry name" value="HTH_ARAC"/>
    <property type="match status" value="1"/>
</dbReference>
<dbReference type="PANTHER" id="PTHR43280">
    <property type="entry name" value="ARAC-FAMILY TRANSCRIPTIONAL REGULATOR"/>
    <property type="match status" value="1"/>
</dbReference>
<evidence type="ECO:0000256" key="1">
    <source>
        <dbReference type="ARBA" id="ARBA00023015"/>
    </source>
</evidence>
<dbReference type="RefSeq" id="WP_328281772.1">
    <property type="nucleotide sequence ID" value="NZ_JARTLD010000066.1"/>
</dbReference>
<evidence type="ECO:0000256" key="3">
    <source>
        <dbReference type="ARBA" id="ARBA00023163"/>
    </source>
</evidence>
<evidence type="ECO:0000313" key="5">
    <source>
        <dbReference type="EMBL" id="MED5020404.1"/>
    </source>
</evidence>
<dbReference type="PROSITE" id="PS01124">
    <property type="entry name" value="HTH_ARAC_FAMILY_2"/>
    <property type="match status" value="1"/>
</dbReference>
<dbReference type="InterPro" id="IPR037923">
    <property type="entry name" value="HTH-like"/>
</dbReference>
<dbReference type="Gene3D" id="2.60.120.10">
    <property type="entry name" value="Jelly Rolls"/>
    <property type="match status" value="1"/>
</dbReference>
<evidence type="ECO:0000256" key="2">
    <source>
        <dbReference type="ARBA" id="ARBA00023125"/>
    </source>
</evidence>
<dbReference type="InterPro" id="IPR018062">
    <property type="entry name" value="HTH_AraC-typ_CS"/>
</dbReference>
<proteinExistence type="predicted"/>
<feature type="domain" description="HTH araC/xylS-type" evidence="4">
    <location>
        <begin position="197"/>
        <end position="295"/>
    </location>
</feature>